<name>A0A8K0C8B3_IGNLU</name>
<dbReference type="InterPro" id="IPR045263">
    <property type="entry name" value="GLUT"/>
</dbReference>
<dbReference type="PROSITE" id="PS00216">
    <property type="entry name" value="SUGAR_TRANSPORT_1"/>
    <property type="match status" value="1"/>
</dbReference>
<dbReference type="PANTHER" id="PTHR23503:SF127">
    <property type="entry name" value="FI08437P-RELATED"/>
    <property type="match status" value="1"/>
</dbReference>
<feature type="transmembrane region" description="Helical" evidence="9">
    <location>
        <begin position="345"/>
        <end position="364"/>
    </location>
</feature>
<dbReference type="PROSITE" id="PS50850">
    <property type="entry name" value="MFS"/>
    <property type="match status" value="1"/>
</dbReference>
<keyword evidence="4 9" id="KW-0812">Transmembrane</keyword>
<evidence type="ECO:0000256" key="8">
    <source>
        <dbReference type="RuleBase" id="RU003346"/>
    </source>
</evidence>
<evidence type="ECO:0000259" key="10">
    <source>
        <dbReference type="PROSITE" id="PS50850"/>
    </source>
</evidence>
<keyword evidence="6 9" id="KW-0472">Membrane</keyword>
<dbReference type="InterPro" id="IPR005828">
    <property type="entry name" value="MFS_sugar_transport-like"/>
</dbReference>
<keyword evidence="2 8" id="KW-0813">Transport</keyword>
<evidence type="ECO:0000256" key="6">
    <source>
        <dbReference type="ARBA" id="ARBA00023136"/>
    </source>
</evidence>
<dbReference type="NCBIfam" id="TIGR00879">
    <property type="entry name" value="SP"/>
    <property type="match status" value="1"/>
</dbReference>
<reference evidence="11" key="1">
    <citation type="submission" date="2019-08" db="EMBL/GenBank/DDBJ databases">
        <title>The genome of the North American firefly Photinus pyralis.</title>
        <authorList>
            <consortium name="Photinus pyralis genome working group"/>
            <person name="Fallon T.R."/>
            <person name="Sander Lower S.E."/>
            <person name="Weng J.-K."/>
        </authorList>
    </citation>
    <scope>NUCLEOTIDE SEQUENCE</scope>
    <source>
        <strain evidence="11">TRF0915ILg1</strain>
        <tissue evidence="11">Whole body</tissue>
    </source>
</reference>
<feature type="transmembrane region" description="Helical" evidence="9">
    <location>
        <begin position="440"/>
        <end position="462"/>
    </location>
</feature>
<feature type="transmembrane region" description="Helical" evidence="9">
    <location>
        <begin position="94"/>
        <end position="118"/>
    </location>
</feature>
<dbReference type="Proteomes" id="UP000801492">
    <property type="component" value="Unassembled WGS sequence"/>
</dbReference>
<keyword evidence="5 9" id="KW-1133">Transmembrane helix</keyword>
<accession>A0A8K0C8B3</accession>
<feature type="transmembrane region" description="Helical" evidence="9">
    <location>
        <begin position="125"/>
        <end position="143"/>
    </location>
</feature>
<comment type="subcellular location">
    <subcellularLocation>
        <location evidence="1">Cell membrane</location>
        <topology evidence="1">Multi-pass membrane protein</topology>
    </subcellularLocation>
</comment>
<organism evidence="11 12">
    <name type="scientific">Ignelater luminosus</name>
    <name type="common">Cucubano</name>
    <name type="synonym">Pyrophorus luminosus</name>
    <dbReference type="NCBI Taxonomy" id="2038154"/>
    <lineage>
        <taxon>Eukaryota</taxon>
        <taxon>Metazoa</taxon>
        <taxon>Ecdysozoa</taxon>
        <taxon>Arthropoda</taxon>
        <taxon>Hexapoda</taxon>
        <taxon>Insecta</taxon>
        <taxon>Pterygota</taxon>
        <taxon>Neoptera</taxon>
        <taxon>Endopterygota</taxon>
        <taxon>Coleoptera</taxon>
        <taxon>Polyphaga</taxon>
        <taxon>Elateriformia</taxon>
        <taxon>Elateroidea</taxon>
        <taxon>Elateridae</taxon>
        <taxon>Agrypninae</taxon>
        <taxon>Pyrophorini</taxon>
        <taxon>Ignelater</taxon>
    </lineage>
</organism>
<dbReference type="InterPro" id="IPR036259">
    <property type="entry name" value="MFS_trans_sf"/>
</dbReference>
<dbReference type="GO" id="GO:1990539">
    <property type="term" value="P:fructose import across plasma membrane"/>
    <property type="evidence" value="ECO:0007669"/>
    <property type="project" value="UniProtKB-ARBA"/>
</dbReference>
<keyword evidence="3" id="KW-1003">Cell membrane</keyword>
<protein>
    <recommendedName>
        <fullName evidence="10">Major facilitator superfamily (MFS) profile domain-containing protein</fullName>
    </recommendedName>
</protein>
<comment type="caution">
    <text evidence="11">The sequence shown here is derived from an EMBL/GenBank/DDBJ whole genome shotgun (WGS) entry which is preliminary data.</text>
</comment>
<evidence type="ECO:0000256" key="5">
    <source>
        <dbReference type="ARBA" id="ARBA00022989"/>
    </source>
</evidence>
<evidence type="ECO:0000256" key="2">
    <source>
        <dbReference type="ARBA" id="ARBA00022448"/>
    </source>
</evidence>
<evidence type="ECO:0000256" key="3">
    <source>
        <dbReference type="ARBA" id="ARBA00022475"/>
    </source>
</evidence>
<dbReference type="FunFam" id="1.20.1250.20:FF:001511">
    <property type="entry name" value="Solute carrier family 2, facilitated glucose transporter member 5"/>
    <property type="match status" value="1"/>
</dbReference>
<dbReference type="PRINTS" id="PR00171">
    <property type="entry name" value="SUGRTRNSPORT"/>
</dbReference>
<dbReference type="GO" id="GO:0005886">
    <property type="term" value="C:plasma membrane"/>
    <property type="evidence" value="ECO:0007669"/>
    <property type="project" value="UniProtKB-SubCell"/>
</dbReference>
<feature type="transmembrane region" description="Helical" evidence="9">
    <location>
        <begin position="401"/>
        <end position="428"/>
    </location>
</feature>
<evidence type="ECO:0000313" key="11">
    <source>
        <dbReference type="EMBL" id="KAF2880637.1"/>
    </source>
</evidence>
<keyword evidence="7" id="KW-0325">Glycoprotein</keyword>
<dbReference type="SUPFAM" id="SSF103473">
    <property type="entry name" value="MFS general substrate transporter"/>
    <property type="match status" value="1"/>
</dbReference>
<dbReference type="InterPro" id="IPR020846">
    <property type="entry name" value="MFS_dom"/>
</dbReference>
<feature type="transmembrane region" description="Helical" evidence="9">
    <location>
        <begin position="303"/>
        <end position="325"/>
    </location>
</feature>
<dbReference type="GO" id="GO:0005353">
    <property type="term" value="F:fructose transmembrane transporter activity"/>
    <property type="evidence" value="ECO:0007669"/>
    <property type="project" value="UniProtKB-ARBA"/>
</dbReference>
<evidence type="ECO:0000256" key="4">
    <source>
        <dbReference type="ARBA" id="ARBA00022692"/>
    </source>
</evidence>
<feature type="transmembrane region" description="Helical" evidence="9">
    <location>
        <begin position="155"/>
        <end position="175"/>
    </location>
</feature>
<feature type="domain" description="Major facilitator superfamily (MFS) profile" evidence="10">
    <location>
        <begin position="46"/>
        <end position="493"/>
    </location>
</feature>
<comment type="similarity">
    <text evidence="8">Belongs to the major facilitator superfamily. Sugar transporter (TC 2.A.1.1) family.</text>
</comment>
<feature type="transmembrane region" description="Helical" evidence="9">
    <location>
        <begin position="187"/>
        <end position="205"/>
    </location>
</feature>
<dbReference type="Gene3D" id="1.20.1250.20">
    <property type="entry name" value="MFS general substrate transporter like domains"/>
    <property type="match status" value="1"/>
</dbReference>
<dbReference type="InterPro" id="IPR003663">
    <property type="entry name" value="Sugar/inositol_transpt"/>
</dbReference>
<sequence length="537" mass="58451">MEQYGEREGLFAGELPDKKFLESAYAKIHPRNENSKGWTKLLILAGISTTLGLSLPVGYNIGVINSPAEIIKRFCNESIYTRYDAVLGESQLKFLWSAIVSIFLVGGSIGSLTGSWLADNVGRKGAIYASTLLSIAAGILYLITKSSNSVETLVAGRLLIGLAAGLITCSVPMYLTELAPLELRGSMGVFCPLGITFGVLVAQVMSLNEILGTEEYWPYLLSAYTVLVILFAIISPFLPESPKYLLFVKNQPKEAFQTLSRIRSQPQTELEDEIQELQIATRNMADDCAEKWSIIKVLTDRTLLLPLLLVCAMQAGQQFSGINAVFYYSVSIFKEAGLSEQNSQLATIGAGAVNLLMGCVCIPIMPHCKRRTLMQISCFLAAFCLLILALAITYISASTWMPYLCIIAVLSYVLCYGIGLGPIPYFIGAELFEVGPRPSAMALGSMANWGGNFLIGISFPILQDAIGAGSFLIFALITLALFIFIRFYLPETKGRDPSEITLICKHGLHSRVLDSPVNSTTTVETLPVSEVDIKCSV</sequence>
<dbReference type="Pfam" id="PF00083">
    <property type="entry name" value="Sugar_tr"/>
    <property type="match status" value="1"/>
</dbReference>
<gene>
    <name evidence="11" type="ORF">ILUMI_25531</name>
</gene>
<feature type="transmembrane region" description="Helical" evidence="9">
    <location>
        <begin position="468"/>
        <end position="489"/>
    </location>
</feature>
<dbReference type="PROSITE" id="PS00217">
    <property type="entry name" value="SUGAR_TRANSPORT_2"/>
    <property type="match status" value="1"/>
</dbReference>
<dbReference type="PANTHER" id="PTHR23503">
    <property type="entry name" value="SOLUTE CARRIER FAMILY 2"/>
    <property type="match status" value="1"/>
</dbReference>
<dbReference type="InterPro" id="IPR005829">
    <property type="entry name" value="Sugar_transporter_CS"/>
</dbReference>
<evidence type="ECO:0000256" key="1">
    <source>
        <dbReference type="ARBA" id="ARBA00004651"/>
    </source>
</evidence>
<feature type="transmembrane region" description="Helical" evidence="9">
    <location>
        <begin position="41"/>
        <end position="59"/>
    </location>
</feature>
<dbReference type="EMBL" id="VTPC01090934">
    <property type="protein sequence ID" value="KAF2880637.1"/>
    <property type="molecule type" value="Genomic_DNA"/>
</dbReference>
<dbReference type="AlphaFoldDB" id="A0A8K0C8B3"/>
<keyword evidence="12" id="KW-1185">Reference proteome</keyword>
<proteinExistence type="inferred from homology"/>
<evidence type="ECO:0000256" key="9">
    <source>
        <dbReference type="SAM" id="Phobius"/>
    </source>
</evidence>
<evidence type="ECO:0000313" key="12">
    <source>
        <dbReference type="Proteomes" id="UP000801492"/>
    </source>
</evidence>
<feature type="transmembrane region" description="Helical" evidence="9">
    <location>
        <begin position="376"/>
        <end position="395"/>
    </location>
</feature>
<evidence type="ECO:0000256" key="7">
    <source>
        <dbReference type="ARBA" id="ARBA00023180"/>
    </source>
</evidence>
<dbReference type="OrthoDB" id="4540492at2759"/>
<feature type="transmembrane region" description="Helical" evidence="9">
    <location>
        <begin position="217"/>
        <end position="238"/>
    </location>
</feature>
<dbReference type="CDD" id="cd17357">
    <property type="entry name" value="MFS_GLUT_Class1_2_like"/>
    <property type="match status" value="1"/>
</dbReference>